<dbReference type="Gene3D" id="2.60.120.650">
    <property type="entry name" value="Cupin"/>
    <property type="match status" value="1"/>
</dbReference>
<dbReference type="InterPro" id="IPR003347">
    <property type="entry name" value="JmjC_dom"/>
</dbReference>
<feature type="compositionally biased region" description="Basic residues" evidence="5">
    <location>
        <begin position="1201"/>
        <end position="1211"/>
    </location>
</feature>
<dbReference type="SUPFAM" id="SSF51197">
    <property type="entry name" value="Clavaminate synthase-like"/>
    <property type="match status" value="1"/>
</dbReference>
<dbReference type="SMART" id="SM00558">
    <property type="entry name" value="JmjC"/>
    <property type="match status" value="1"/>
</dbReference>
<feature type="compositionally biased region" description="Low complexity" evidence="5">
    <location>
        <begin position="1272"/>
        <end position="1285"/>
    </location>
</feature>
<comment type="subcellular location">
    <subcellularLocation>
        <location evidence="1">Nucleus</location>
    </subcellularLocation>
</comment>
<evidence type="ECO:0000313" key="7">
    <source>
        <dbReference type="EMBL" id="CAJ2510777.1"/>
    </source>
</evidence>
<protein>
    <submittedName>
        <fullName evidence="7">Uu.00g064020.m01.CDS01</fullName>
    </submittedName>
</protein>
<evidence type="ECO:0000256" key="2">
    <source>
        <dbReference type="ARBA" id="ARBA00023015"/>
    </source>
</evidence>
<feature type="compositionally biased region" description="Acidic residues" evidence="5">
    <location>
        <begin position="554"/>
        <end position="566"/>
    </location>
</feature>
<sequence length="1349" mass="149140">MPPSLHPQAKFDPIPPDLDLHSLVDRSPNFDWVVRISTAQIRRLGSSGFEKLVQLHVIEGGRPLVIEGWNRVLPDDLFSAAWLEETHDKKQENVRDITSQSDIPMTTGHYLRSMRQLTNQWSPTNYRDERRQRLYLKDIDCPPEWYNHLKKVIPPNVFYMNDNISEVPGADARNDDIFGAPEKTSAVAGDLMSSLDEDMRAQNLMCYIGHEGTFTPAHREMCASLGQNIMVEASGDKNGEKPGSSIWFMTETKDREVVREYFLSMLGHDIEIEKHFAQINAWKKANFPVYVVEQKVGDFILVPPLAPHQVWNRGTRTMKVAWNRTTVETLDLALHEALPKARLVCRDEQYKNKAIIYFTLEKYYKELQSLEESSEVSWLGFGQELMQNSSRTKQMASDFKKLLSLFTGILVDEMFAYKQADVEYVPFDSNITCSYCRSNIFNRFLTCKCCVRLLINGDEDTYDICMECYAMGRSCVCMSGLQWCEQWKWSDLVEKHETWRAMVIKQDGFVDIDLSPQPIEIARKKSGKRSVGQIAQEQLRKRPWNDISKPPEVPVDESEPEPEVDEEGRVKKKPKRKRKLKKGDTHACHVCCHQEYTYKLNFCTTCTQAYCYGVLWRAFDLMPQTAMEQEHWQCPKCLGICNCGSCRRSGNTVPYVPKNTLLGHDTRPIADDRSVESIVDFRANNLNWLKAAGDDNRSKDSKRMQKLRQQADAEKAKDPLATMDADDAPHEMDSAVQDSIMNGYGDQSHIRGQDSGANGHVNGRPSSLQGQDDQDRPGSRVETADMSGIQDGEGDSSYPDPSEYSDPSMGTGRMMGMGFYDQDESADKILFDVFQMPSTDVLNNEPQVSDFVKKTLRLAKRKARLENDDDPDFQGPRSHHRKKPKTGNIDQLVNLDPALLGSLGEPGTSTPTAPSAPDASVAPSSHGGTEGQGQEAEPSEPPEPAPRPKPARLPIDPLRPTLRHAKPMTSYVDAEDLGEDPDDIVPVRISGDGDNGAAAGSEQDPVDLAADAIRALAQFPSGETPVPSKKTATPRSTGTGKRRGRPPRSSLGASTPSAAAKAAKKPGRPAGRPGRPPRRSTLSNVETNGDTTVEDVEDTTMEDADNGENGEDVTVDELEAQLARELGSAQERDEDFQPAPVSSRGGSKKRRGRPPGPRASRSAARVSSEVQPESEQEPVDTEVPEPPQDLSRLSMRERMALKGKKIRIGQRKRPDGQPATPATNAPNATSVSGSRTSTPSRNLDAPKAEPTSKHGRGELLDDAFEPPVAEVSSSSSSESDQGVAAAPPPATKPGGPTVVRLSFSDDDSDSDSGSDISNGDGGPARHFGATRGRGRGRGRGGRMATRGRA</sequence>
<feature type="compositionally biased region" description="Pro residues" evidence="5">
    <location>
        <begin position="939"/>
        <end position="948"/>
    </location>
</feature>
<dbReference type="Pfam" id="PF02373">
    <property type="entry name" value="JmjC"/>
    <property type="match status" value="1"/>
</dbReference>
<comment type="caution">
    <text evidence="7">The sequence shown here is derived from an EMBL/GenBank/DDBJ whole genome shotgun (WGS) entry which is preliminary data.</text>
</comment>
<name>A0AAI8VTG1_9PEZI</name>
<gene>
    <name evidence="7" type="ORF">KHLLAP_LOCUS11245</name>
</gene>
<organism evidence="7 8">
    <name type="scientific">Anthostomella pinea</name>
    <dbReference type="NCBI Taxonomy" id="933095"/>
    <lineage>
        <taxon>Eukaryota</taxon>
        <taxon>Fungi</taxon>
        <taxon>Dikarya</taxon>
        <taxon>Ascomycota</taxon>
        <taxon>Pezizomycotina</taxon>
        <taxon>Sordariomycetes</taxon>
        <taxon>Xylariomycetidae</taxon>
        <taxon>Xylariales</taxon>
        <taxon>Xylariaceae</taxon>
        <taxon>Anthostomella</taxon>
    </lineage>
</organism>
<feature type="domain" description="JmjC" evidence="6">
    <location>
        <begin position="167"/>
        <end position="341"/>
    </location>
</feature>
<feature type="compositionally biased region" description="Low complexity" evidence="5">
    <location>
        <begin position="1218"/>
        <end position="1229"/>
    </location>
</feature>
<feature type="compositionally biased region" description="Acidic residues" evidence="5">
    <location>
        <begin position="973"/>
        <end position="983"/>
    </location>
</feature>
<dbReference type="GO" id="GO:0005634">
    <property type="term" value="C:nucleus"/>
    <property type="evidence" value="ECO:0007669"/>
    <property type="project" value="UniProtKB-SubCell"/>
</dbReference>
<keyword evidence="2" id="KW-0805">Transcription regulation</keyword>
<feature type="region of interest" description="Disordered" evidence="5">
    <location>
        <begin position="543"/>
        <end position="578"/>
    </location>
</feature>
<dbReference type="Proteomes" id="UP001295740">
    <property type="component" value="Unassembled WGS sequence"/>
</dbReference>
<feature type="region of interest" description="Disordered" evidence="5">
    <location>
        <begin position="862"/>
        <end position="1349"/>
    </location>
</feature>
<evidence type="ECO:0000313" key="8">
    <source>
        <dbReference type="Proteomes" id="UP001295740"/>
    </source>
</evidence>
<feature type="compositionally biased region" description="Polar residues" evidence="5">
    <location>
        <begin position="1230"/>
        <end position="1241"/>
    </location>
</feature>
<keyword evidence="4" id="KW-0539">Nucleus</keyword>
<proteinExistence type="predicted"/>
<dbReference type="Pfam" id="PF10497">
    <property type="entry name" value="zf-4CXXC_R1"/>
    <property type="match status" value="1"/>
</dbReference>
<dbReference type="PROSITE" id="PS51184">
    <property type="entry name" value="JMJC"/>
    <property type="match status" value="1"/>
</dbReference>
<feature type="compositionally biased region" description="Acidic residues" evidence="5">
    <location>
        <begin position="1092"/>
        <end position="1119"/>
    </location>
</feature>
<keyword evidence="8" id="KW-1185">Reference proteome</keyword>
<feature type="compositionally biased region" description="Basic residues" evidence="5">
    <location>
        <begin position="1332"/>
        <end position="1349"/>
    </location>
</feature>
<evidence type="ECO:0000256" key="5">
    <source>
        <dbReference type="SAM" id="MobiDB-lite"/>
    </source>
</evidence>
<evidence type="ECO:0000256" key="1">
    <source>
        <dbReference type="ARBA" id="ARBA00004123"/>
    </source>
</evidence>
<feature type="compositionally biased region" description="Low complexity" evidence="5">
    <location>
        <begin position="1158"/>
        <end position="1171"/>
    </location>
</feature>
<evidence type="ECO:0000259" key="6">
    <source>
        <dbReference type="PROSITE" id="PS51184"/>
    </source>
</evidence>
<feature type="compositionally biased region" description="Acidic residues" evidence="5">
    <location>
        <begin position="1172"/>
        <end position="1183"/>
    </location>
</feature>
<accession>A0AAI8VTG1</accession>
<feature type="compositionally biased region" description="Low complexity" evidence="5">
    <location>
        <begin position="795"/>
        <end position="808"/>
    </location>
</feature>
<feature type="compositionally biased region" description="Basic and acidic residues" evidence="5">
    <location>
        <begin position="1244"/>
        <end position="1259"/>
    </location>
</feature>
<keyword evidence="3" id="KW-0804">Transcription</keyword>
<dbReference type="EMBL" id="CAUWAG010000018">
    <property type="protein sequence ID" value="CAJ2510777.1"/>
    <property type="molecule type" value="Genomic_DNA"/>
</dbReference>
<evidence type="ECO:0000256" key="4">
    <source>
        <dbReference type="ARBA" id="ARBA00023242"/>
    </source>
</evidence>
<feature type="compositionally biased region" description="Basic and acidic residues" evidence="5">
    <location>
        <begin position="773"/>
        <end position="783"/>
    </location>
</feature>
<dbReference type="InterPro" id="IPR018866">
    <property type="entry name" value="Znf-4CXXC_R1"/>
</dbReference>
<feature type="region of interest" description="Disordered" evidence="5">
    <location>
        <begin position="692"/>
        <end position="727"/>
    </location>
</feature>
<feature type="compositionally biased region" description="Basic and acidic residues" evidence="5">
    <location>
        <begin position="692"/>
        <end position="718"/>
    </location>
</feature>
<feature type="compositionally biased region" description="Low complexity" evidence="5">
    <location>
        <begin position="906"/>
        <end position="925"/>
    </location>
</feature>
<feature type="region of interest" description="Disordered" evidence="5">
    <location>
        <begin position="741"/>
        <end position="816"/>
    </location>
</feature>
<evidence type="ECO:0000256" key="3">
    <source>
        <dbReference type="ARBA" id="ARBA00023163"/>
    </source>
</evidence>
<reference evidence="7" key="1">
    <citation type="submission" date="2023-10" db="EMBL/GenBank/DDBJ databases">
        <authorList>
            <person name="Hackl T."/>
        </authorList>
    </citation>
    <scope>NUCLEOTIDE SEQUENCE</scope>
</reference>